<evidence type="ECO:0000256" key="3">
    <source>
        <dbReference type="SAM" id="MobiDB-lite"/>
    </source>
</evidence>
<proteinExistence type="predicted"/>
<evidence type="ECO:0000256" key="2">
    <source>
        <dbReference type="ARBA" id="ARBA00022801"/>
    </source>
</evidence>
<dbReference type="InterPro" id="IPR003653">
    <property type="entry name" value="Peptidase_C48_C"/>
</dbReference>
<sequence>MKFTRRRKCSDFTNPKPTCYTKGQLIEFANDWNKQNKDNKIKNIRSLNKTKLWSELRKRHKTEHEDRWTKKTRKSNSRFAPKVPNEWNKNPNSWLSDDDISQAMVRYKKKFPKFHFLEPAPIDFDVKDYSGRCAYSNLCNYTYPGLAKKYNSFGAIFNTDPHDKSGQHWIALYVDLKNGEISYFDSVSDPPPKEVKKLIERFKREGEIHLKDKTISVNYNKTRHQLGNTECGVYCLAFIHHMIINGDFDAFAQERVPDNKIVKLRSYFFDDVTGLYD</sequence>
<feature type="domain" description="Ubiquitin-like protease family profile" evidence="4">
    <location>
        <begin position="72"/>
        <end position="242"/>
    </location>
</feature>
<dbReference type="PROSITE" id="PS50600">
    <property type="entry name" value="ULP_PROTEASE"/>
    <property type="match status" value="1"/>
</dbReference>
<evidence type="ECO:0000313" key="5">
    <source>
        <dbReference type="EMBL" id="QHS83566.1"/>
    </source>
</evidence>
<name>A0A6C0AVH2_9ZZZZ</name>
<dbReference type="GO" id="GO:0006508">
    <property type="term" value="P:proteolysis"/>
    <property type="evidence" value="ECO:0007669"/>
    <property type="project" value="UniProtKB-KW"/>
</dbReference>
<dbReference type="GO" id="GO:0008234">
    <property type="term" value="F:cysteine-type peptidase activity"/>
    <property type="evidence" value="ECO:0007669"/>
    <property type="project" value="InterPro"/>
</dbReference>
<dbReference type="EMBL" id="MN738760">
    <property type="protein sequence ID" value="QHS83566.1"/>
    <property type="molecule type" value="Genomic_DNA"/>
</dbReference>
<dbReference type="AlphaFoldDB" id="A0A6C0AVH2"/>
<evidence type="ECO:0000259" key="4">
    <source>
        <dbReference type="PROSITE" id="PS50600"/>
    </source>
</evidence>
<feature type="region of interest" description="Disordered" evidence="3">
    <location>
        <begin position="63"/>
        <end position="84"/>
    </location>
</feature>
<dbReference type="Gene3D" id="3.40.395.10">
    <property type="entry name" value="Adenoviral Proteinase, Chain A"/>
    <property type="match status" value="1"/>
</dbReference>
<keyword evidence="2" id="KW-0378">Hydrolase</keyword>
<dbReference type="Pfam" id="PF02902">
    <property type="entry name" value="Peptidase_C48"/>
    <property type="match status" value="1"/>
</dbReference>
<protein>
    <recommendedName>
        <fullName evidence="4">Ubiquitin-like protease family profile domain-containing protein</fullName>
    </recommendedName>
</protein>
<keyword evidence="1" id="KW-0645">Protease</keyword>
<evidence type="ECO:0000256" key="1">
    <source>
        <dbReference type="ARBA" id="ARBA00022670"/>
    </source>
</evidence>
<organism evidence="5">
    <name type="scientific">viral metagenome</name>
    <dbReference type="NCBI Taxonomy" id="1070528"/>
    <lineage>
        <taxon>unclassified sequences</taxon>
        <taxon>metagenomes</taxon>
        <taxon>organismal metagenomes</taxon>
    </lineage>
</organism>
<reference evidence="5" key="1">
    <citation type="journal article" date="2020" name="Nature">
        <title>Giant virus diversity and host interactions through global metagenomics.</title>
        <authorList>
            <person name="Schulz F."/>
            <person name="Roux S."/>
            <person name="Paez-Espino D."/>
            <person name="Jungbluth S."/>
            <person name="Walsh D.A."/>
            <person name="Denef V.J."/>
            <person name="McMahon K.D."/>
            <person name="Konstantinidis K.T."/>
            <person name="Eloe-Fadrosh E.A."/>
            <person name="Kyrpides N.C."/>
            <person name="Woyke T."/>
        </authorList>
    </citation>
    <scope>NUCLEOTIDE SEQUENCE</scope>
    <source>
        <strain evidence="5">GVMAG-S-ERX555961-36</strain>
    </source>
</reference>
<dbReference type="InterPro" id="IPR038765">
    <property type="entry name" value="Papain-like_cys_pep_sf"/>
</dbReference>
<dbReference type="SUPFAM" id="SSF54001">
    <property type="entry name" value="Cysteine proteinases"/>
    <property type="match status" value="1"/>
</dbReference>
<accession>A0A6C0AVH2</accession>